<dbReference type="OMA" id="DHRTNAD"/>
<evidence type="ECO:0000313" key="2">
    <source>
        <dbReference type="EMBL" id="OAY39790.1"/>
    </source>
</evidence>
<organism evidence="2 3">
    <name type="scientific">Manihot esculenta</name>
    <name type="common">Cassava</name>
    <name type="synonym">Jatropha manihot</name>
    <dbReference type="NCBI Taxonomy" id="3983"/>
    <lineage>
        <taxon>Eukaryota</taxon>
        <taxon>Viridiplantae</taxon>
        <taxon>Streptophyta</taxon>
        <taxon>Embryophyta</taxon>
        <taxon>Tracheophyta</taxon>
        <taxon>Spermatophyta</taxon>
        <taxon>Magnoliopsida</taxon>
        <taxon>eudicotyledons</taxon>
        <taxon>Gunneridae</taxon>
        <taxon>Pentapetalae</taxon>
        <taxon>rosids</taxon>
        <taxon>fabids</taxon>
        <taxon>Malpighiales</taxon>
        <taxon>Euphorbiaceae</taxon>
        <taxon>Crotonoideae</taxon>
        <taxon>Manihoteae</taxon>
        <taxon>Manihot</taxon>
    </lineage>
</organism>
<feature type="region of interest" description="Disordered" evidence="1">
    <location>
        <begin position="77"/>
        <end position="140"/>
    </location>
</feature>
<name>A0A2C9V5J8_MANES</name>
<dbReference type="Proteomes" id="UP000091857">
    <property type="component" value="Chromosome 10"/>
</dbReference>
<dbReference type="OrthoDB" id="1908779at2759"/>
<dbReference type="EMBL" id="CM004396">
    <property type="protein sequence ID" value="OAY39790.1"/>
    <property type="molecule type" value="Genomic_DNA"/>
</dbReference>
<proteinExistence type="predicted"/>
<sequence length="140" mass="14957">MSTDTQKKPGAPQVVILNKALKLAEQWVNSMSKGIEDAATEVEPEGRPSGLGLGAKVIRQSKVGPLNDPVGRKLHAKLEAGKRKATKSIEESLPSTRGGGNCNDNDDEDSDGEMESRTSAFTKKRAGPLTSSSQLKKKKK</sequence>
<keyword evidence="3" id="KW-1185">Reference proteome</keyword>
<feature type="compositionally biased region" description="Basic and acidic residues" evidence="1">
    <location>
        <begin position="77"/>
        <end position="90"/>
    </location>
</feature>
<evidence type="ECO:0000313" key="3">
    <source>
        <dbReference type="Proteomes" id="UP000091857"/>
    </source>
</evidence>
<dbReference type="InterPro" id="IPR021641">
    <property type="entry name" value="DUF3245"/>
</dbReference>
<reference evidence="3" key="1">
    <citation type="journal article" date="2016" name="Nat. Biotechnol.">
        <title>Sequencing wild and cultivated cassava and related species reveals extensive interspecific hybridization and genetic diversity.</title>
        <authorList>
            <person name="Bredeson J.V."/>
            <person name="Lyons J.B."/>
            <person name="Prochnik S.E."/>
            <person name="Wu G.A."/>
            <person name="Ha C.M."/>
            <person name="Edsinger-Gonzales E."/>
            <person name="Grimwood J."/>
            <person name="Schmutz J."/>
            <person name="Rabbi I.Y."/>
            <person name="Egesi C."/>
            <person name="Nauluvula P."/>
            <person name="Lebot V."/>
            <person name="Ndunguru J."/>
            <person name="Mkamilo G."/>
            <person name="Bart R.S."/>
            <person name="Setter T.L."/>
            <person name="Gleadow R.M."/>
            <person name="Kulakow P."/>
            <person name="Ferguson M.E."/>
            <person name="Rounsley S."/>
            <person name="Rokhsar D.S."/>
        </authorList>
    </citation>
    <scope>NUCLEOTIDE SEQUENCE [LARGE SCALE GENOMIC DNA]</scope>
    <source>
        <strain evidence="3">cv. AM560-2</strain>
    </source>
</reference>
<gene>
    <name evidence="2" type="ORF">MANES_10G122200v8</name>
</gene>
<feature type="compositionally biased region" description="Acidic residues" evidence="1">
    <location>
        <begin position="104"/>
        <end position="113"/>
    </location>
</feature>
<dbReference type="PANTHER" id="PTHR35741">
    <property type="entry name" value="FACTOR CWC22-LIKE PROTEIN, PUTATIVE (DUF3245)-RELATED"/>
    <property type="match status" value="1"/>
</dbReference>
<dbReference type="Gramene" id="Manes.10G122200.1.v8.1">
    <property type="protein sequence ID" value="Manes.10G122200.1.v8.1.CDS"/>
    <property type="gene ID" value="Manes.10G122200.v8.1"/>
</dbReference>
<accession>A0A2C9V5J8</accession>
<dbReference type="AlphaFoldDB" id="A0A2C9V5J8"/>
<dbReference type="STRING" id="3983.A0A2C9V5J8"/>
<comment type="caution">
    <text evidence="2">The sequence shown here is derived from an EMBL/GenBank/DDBJ whole genome shotgun (WGS) entry which is preliminary data.</text>
</comment>
<dbReference type="PANTHER" id="PTHR35741:SF1">
    <property type="entry name" value="FACTOR CWC22-LIKE PROTEIN, PUTATIVE (DUF3245)-RELATED"/>
    <property type="match status" value="1"/>
</dbReference>
<evidence type="ECO:0000256" key="1">
    <source>
        <dbReference type="SAM" id="MobiDB-lite"/>
    </source>
</evidence>
<dbReference type="Pfam" id="PF11595">
    <property type="entry name" value="DUF3245"/>
    <property type="match status" value="1"/>
</dbReference>
<protein>
    <submittedName>
        <fullName evidence="2">Uncharacterized protein</fullName>
    </submittedName>
</protein>